<proteinExistence type="predicted"/>
<name>N6YZZ8_THAL4</name>
<keyword evidence="1" id="KW-0175">Coiled coil</keyword>
<accession>N6YZZ8</accession>
<feature type="compositionally biased region" description="Low complexity" evidence="2">
    <location>
        <begin position="22"/>
        <end position="36"/>
    </location>
</feature>
<reference evidence="3 4" key="1">
    <citation type="submission" date="2012-09" db="EMBL/GenBank/DDBJ databases">
        <title>Draft Genome Sequences of 6 Strains from Genus Thauera.</title>
        <authorList>
            <person name="Liu B."/>
            <person name="Shapleigh J.P."/>
            <person name="Frostegard A.H."/>
        </authorList>
    </citation>
    <scope>NUCLEOTIDE SEQUENCE [LARGE SCALE GENOMIC DNA]</scope>
    <source>
        <strain evidence="4">47Lol / DSM 12138</strain>
    </source>
</reference>
<protein>
    <submittedName>
        <fullName evidence="3">Uncharacterized protein</fullName>
    </submittedName>
</protein>
<gene>
    <name evidence="3" type="ORF">C666_10375</name>
</gene>
<dbReference type="AlphaFoldDB" id="N6YZZ8"/>
<organism evidence="3 4">
    <name type="scientific">Thauera linaloolentis (strain DSM 12138 / JCM 21573 / CCUG 41526 / CIP 105981 / IAM 15112 / NBRC 102519 / 47Lol)</name>
    <dbReference type="NCBI Taxonomy" id="1123367"/>
    <lineage>
        <taxon>Bacteria</taxon>
        <taxon>Pseudomonadati</taxon>
        <taxon>Pseudomonadota</taxon>
        <taxon>Betaproteobacteria</taxon>
        <taxon>Rhodocyclales</taxon>
        <taxon>Zoogloeaceae</taxon>
        <taxon>Thauera</taxon>
    </lineage>
</organism>
<evidence type="ECO:0000313" key="4">
    <source>
        <dbReference type="Proteomes" id="UP000013232"/>
    </source>
</evidence>
<comment type="caution">
    <text evidence="3">The sequence shown here is derived from an EMBL/GenBank/DDBJ whole genome shotgun (WGS) entry which is preliminary data.</text>
</comment>
<feature type="region of interest" description="Disordered" evidence="2">
    <location>
        <begin position="11"/>
        <end position="36"/>
    </location>
</feature>
<dbReference type="EMBL" id="AMXE01000034">
    <property type="protein sequence ID" value="ENO87738.1"/>
    <property type="molecule type" value="Genomic_DNA"/>
</dbReference>
<feature type="coiled-coil region" evidence="1">
    <location>
        <begin position="97"/>
        <end position="131"/>
    </location>
</feature>
<dbReference type="eggNOG" id="ENOG5032YJF">
    <property type="taxonomic scope" value="Bacteria"/>
</dbReference>
<evidence type="ECO:0000313" key="3">
    <source>
        <dbReference type="EMBL" id="ENO87738.1"/>
    </source>
</evidence>
<sequence length="150" mass="15844">MLCATVATGCASLPDTDAGESGAAPHADAGPPARNAAAETLQAAIGAARPRQSNLPRARNLLQGLLSAEDPDSLALQPYARALLEQIQERQRLAGLNDRLGQQLERSAAALKDSEQRNESLQRKLDALVEIERSLAPPALQPSAPRTLPQ</sequence>
<dbReference type="STRING" id="1123367.GCA_000621305_03617"/>
<dbReference type="Proteomes" id="UP000013232">
    <property type="component" value="Unassembled WGS sequence"/>
</dbReference>
<evidence type="ECO:0000256" key="2">
    <source>
        <dbReference type="SAM" id="MobiDB-lite"/>
    </source>
</evidence>
<keyword evidence="4" id="KW-1185">Reference proteome</keyword>
<evidence type="ECO:0000256" key="1">
    <source>
        <dbReference type="SAM" id="Coils"/>
    </source>
</evidence>